<reference evidence="2 3" key="1">
    <citation type="journal article" date="2013" name="Fungal Biol.">
        <title>Analysis of microsatellite markers in the genome of the plant pathogen Ceratocystis fimbriata.</title>
        <authorList>
            <person name="Simpson M.C."/>
            <person name="Wilken P.M."/>
            <person name="Coetzee M.P."/>
            <person name="Wingfield M.J."/>
            <person name="Wingfield B.D."/>
        </authorList>
    </citation>
    <scope>NUCLEOTIDE SEQUENCE [LARGE SCALE GENOMIC DNA]</scope>
    <source>
        <strain evidence="2 3">CBS 114723</strain>
    </source>
</reference>
<organism evidence="2 3">
    <name type="scientific">Ceratocystis fimbriata CBS 114723</name>
    <dbReference type="NCBI Taxonomy" id="1035309"/>
    <lineage>
        <taxon>Eukaryota</taxon>
        <taxon>Fungi</taxon>
        <taxon>Dikarya</taxon>
        <taxon>Ascomycota</taxon>
        <taxon>Pezizomycotina</taxon>
        <taxon>Sordariomycetes</taxon>
        <taxon>Hypocreomycetidae</taxon>
        <taxon>Microascales</taxon>
        <taxon>Ceratocystidaceae</taxon>
        <taxon>Ceratocystis</taxon>
    </lineage>
</organism>
<comment type="caution">
    <text evidence="2">The sequence shown here is derived from an EMBL/GenBank/DDBJ whole genome shotgun (WGS) entry which is preliminary data.</text>
</comment>
<keyword evidence="3" id="KW-1185">Reference proteome</keyword>
<keyword evidence="1" id="KW-0472">Membrane</keyword>
<dbReference type="AlphaFoldDB" id="A0A2C5XB43"/>
<evidence type="ECO:0000313" key="3">
    <source>
        <dbReference type="Proteomes" id="UP000222788"/>
    </source>
</evidence>
<evidence type="ECO:0000256" key="1">
    <source>
        <dbReference type="SAM" id="Phobius"/>
    </source>
</evidence>
<protein>
    <submittedName>
        <fullName evidence="2">Uncharacterized protein</fullName>
    </submittedName>
</protein>
<gene>
    <name evidence="2" type="ORF">CFIMG_002278RA</name>
</gene>
<dbReference type="Proteomes" id="UP000222788">
    <property type="component" value="Unassembled WGS sequence"/>
</dbReference>
<name>A0A2C5XB43_9PEZI</name>
<keyword evidence="1" id="KW-0812">Transmembrane</keyword>
<evidence type="ECO:0000313" key="2">
    <source>
        <dbReference type="EMBL" id="PHH54516.1"/>
    </source>
</evidence>
<reference evidence="2 3" key="2">
    <citation type="journal article" date="2013" name="IMA Fungus">
        <title>IMA Genome-F 1: Ceratocystis fimbriata: Draft nuclear genome sequence for the plant pathogen, Ceratocystis fimbriata.</title>
        <authorList>
            <person name="Wilken P.M."/>
            <person name="Steenkamp E.T."/>
            <person name="Wingfield M.J."/>
            <person name="de Beer Z.W."/>
            <person name="Wingfield B.D."/>
        </authorList>
    </citation>
    <scope>NUCLEOTIDE SEQUENCE [LARGE SCALE GENOMIC DNA]</scope>
    <source>
        <strain evidence="2 3">CBS 114723</strain>
    </source>
</reference>
<dbReference type="EMBL" id="APWK03000025">
    <property type="protein sequence ID" value="PHH54516.1"/>
    <property type="molecule type" value="Genomic_DNA"/>
</dbReference>
<sequence>MRTFLFRNRSLFLIALADFASVIVSPSMSFRFLLSWRGNRFIRLHAMHDISRRLSLRLTCEIQFPVAGCKDALQSRHKLRLMSVDNRICIRCATLRRVLFIRRDKLSNAWSVASFVTLLPSSGASIVSGLLSWL</sequence>
<feature type="transmembrane region" description="Helical" evidence="1">
    <location>
        <begin position="12"/>
        <end position="34"/>
    </location>
</feature>
<accession>A0A2C5XB43</accession>
<keyword evidence="1" id="KW-1133">Transmembrane helix</keyword>
<proteinExistence type="predicted"/>